<dbReference type="EMBL" id="JAMZIH010000331">
    <property type="protein sequence ID" value="KAJ1679522.1"/>
    <property type="molecule type" value="Genomic_DNA"/>
</dbReference>
<protein>
    <submittedName>
        <fullName evidence="1">Uncharacterized protein</fullName>
    </submittedName>
</protein>
<accession>A0ACC1HSU7</accession>
<dbReference type="Proteomes" id="UP001145114">
    <property type="component" value="Unassembled WGS sequence"/>
</dbReference>
<name>A0ACC1HSU7_9FUNG</name>
<evidence type="ECO:0000313" key="2">
    <source>
        <dbReference type="Proteomes" id="UP001145114"/>
    </source>
</evidence>
<evidence type="ECO:0000313" key="1">
    <source>
        <dbReference type="EMBL" id="KAJ1679522.1"/>
    </source>
</evidence>
<keyword evidence="2" id="KW-1185">Reference proteome</keyword>
<comment type="caution">
    <text evidence="1">The sequence shown here is derived from an EMBL/GenBank/DDBJ whole genome shotgun (WGS) entry which is preliminary data.</text>
</comment>
<sequence length="228" mass="24441">MVLGSLSTTDPSDINKTIAKAKESNIRISMVHLAAEVYVFKRICKETLGEFSVVMNEGHFRDLLFEFIPPPPVVREGDSRDGGPNQNAMVVMGFPTRVQGSVPTYCVCHYSLTLAGYQCPQCKSKVCEIPNDCDVCGLSLVASPHLARSYHHLFPIPTFIEQQQQQLPVGNSASSSGGGGAMDDGAVCFACLTRLADLQAETLSSSLDKQPNGGPGRDGGDQLPSGMF</sequence>
<proteinExistence type="predicted"/>
<organism evidence="1 2">
    <name type="scientific">Spiromyces aspiralis</name>
    <dbReference type="NCBI Taxonomy" id="68401"/>
    <lineage>
        <taxon>Eukaryota</taxon>
        <taxon>Fungi</taxon>
        <taxon>Fungi incertae sedis</taxon>
        <taxon>Zoopagomycota</taxon>
        <taxon>Kickxellomycotina</taxon>
        <taxon>Kickxellomycetes</taxon>
        <taxon>Kickxellales</taxon>
        <taxon>Kickxellaceae</taxon>
        <taxon>Spiromyces</taxon>
    </lineage>
</organism>
<reference evidence="1" key="1">
    <citation type="submission" date="2022-06" db="EMBL/GenBank/DDBJ databases">
        <title>Phylogenomic reconstructions and comparative analyses of Kickxellomycotina fungi.</title>
        <authorList>
            <person name="Reynolds N.K."/>
            <person name="Stajich J.E."/>
            <person name="Barry K."/>
            <person name="Grigoriev I.V."/>
            <person name="Crous P."/>
            <person name="Smith M.E."/>
        </authorList>
    </citation>
    <scope>NUCLEOTIDE SEQUENCE</scope>
    <source>
        <strain evidence="1">RSA 2271</strain>
    </source>
</reference>
<gene>
    <name evidence="1" type="ORF">EV182_001880</name>
</gene>